<dbReference type="AlphaFoldDB" id="A0AA48H0K8"/>
<feature type="domain" description="DUF6036" evidence="1">
    <location>
        <begin position="14"/>
        <end position="163"/>
    </location>
</feature>
<sequence>MSPTPIERFLQAIDEQWPETEPRIPFRVLGSTALMLQTAYIRGTKDSDVLGVDPIIGKVAQDLLALAGKDTALHRKHHVYLDVVGSGVPFLPHPPKWNQVRELNARLRSFEVLALDIPDVVVSKLKRFHDNDKADIKAMTDRNLVDHAYLVERFLSAADVFSMDARAQHLTRYAENLNWVERECLGVAETEYELPPWADA</sequence>
<accession>A0AA48H0K8</accession>
<proteinExistence type="predicted"/>
<dbReference type="Pfam" id="PF19502">
    <property type="entry name" value="DUF6036"/>
    <property type="match status" value="1"/>
</dbReference>
<name>A0AA48H0K8_9BACT</name>
<evidence type="ECO:0000259" key="1">
    <source>
        <dbReference type="Pfam" id="PF19502"/>
    </source>
</evidence>
<dbReference type="InterPro" id="IPR045792">
    <property type="entry name" value="DUF6036"/>
</dbReference>
<dbReference type="KEGG" id="msea:METESE_23900"/>
<protein>
    <recommendedName>
        <fullName evidence="1">DUF6036 domain-containing protein</fullName>
    </recommendedName>
</protein>
<dbReference type="Proteomes" id="UP001228113">
    <property type="component" value="Chromosome"/>
</dbReference>
<dbReference type="RefSeq" id="WP_243331981.1">
    <property type="nucleotide sequence ID" value="NZ_AP027081.1"/>
</dbReference>
<dbReference type="EMBL" id="AP027081">
    <property type="protein sequence ID" value="BDU77432.1"/>
    <property type="molecule type" value="Genomic_DNA"/>
</dbReference>
<evidence type="ECO:0000313" key="3">
    <source>
        <dbReference type="Proteomes" id="UP001228113"/>
    </source>
</evidence>
<evidence type="ECO:0000313" key="2">
    <source>
        <dbReference type="EMBL" id="BDU77432.1"/>
    </source>
</evidence>
<gene>
    <name evidence="2" type="ORF">METESE_23900</name>
</gene>
<keyword evidence="3" id="KW-1185">Reference proteome</keyword>
<reference evidence="2" key="1">
    <citation type="journal article" date="2023" name="Int. J. Syst. Evol. Microbiol.">
        <title>Mesoterricola silvestris gen. nov., sp. nov., Mesoterricola sediminis sp. nov., Geothrix oryzae sp. nov., Geothrix edaphica sp. nov., Geothrix rubra sp. nov., and Geothrix limicola sp. nov., six novel members of Acidobacteriota isolated from soils.</title>
        <authorList>
            <person name="Itoh H."/>
            <person name="Sugisawa Y."/>
            <person name="Mise K."/>
            <person name="Xu Z."/>
            <person name="Kuniyasu M."/>
            <person name="Ushijima N."/>
            <person name="Kawano K."/>
            <person name="Kobayashi E."/>
            <person name="Shiratori Y."/>
            <person name="Masuda Y."/>
            <person name="Senoo K."/>
        </authorList>
    </citation>
    <scope>NUCLEOTIDE SEQUENCE</scope>
    <source>
        <strain evidence="2">W786</strain>
    </source>
</reference>
<organism evidence="2 3">
    <name type="scientific">Mesoterricola sediminis</name>
    <dbReference type="NCBI Taxonomy" id="2927980"/>
    <lineage>
        <taxon>Bacteria</taxon>
        <taxon>Pseudomonadati</taxon>
        <taxon>Acidobacteriota</taxon>
        <taxon>Holophagae</taxon>
        <taxon>Holophagales</taxon>
        <taxon>Holophagaceae</taxon>
        <taxon>Mesoterricola</taxon>
    </lineage>
</organism>